<feature type="non-terminal residue" evidence="1">
    <location>
        <position position="115"/>
    </location>
</feature>
<evidence type="ECO:0000313" key="1">
    <source>
        <dbReference type="EMBL" id="PNX56844.1"/>
    </source>
</evidence>
<gene>
    <name evidence="1" type="ORF">L195_g050091</name>
</gene>
<proteinExistence type="predicted"/>
<comment type="caution">
    <text evidence="1">The sequence shown here is derived from an EMBL/GenBank/DDBJ whole genome shotgun (WGS) entry which is preliminary data.</text>
</comment>
<reference evidence="1 2" key="2">
    <citation type="journal article" date="2017" name="Front. Plant Sci.">
        <title>Gene Classification and Mining of Molecular Markers Useful in Red Clover (Trifolium pratense) Breeding.</title>
        <authorList>
            <person name="Istvanek J."/>
            <person name="Dluhosova J."/>
            <person name="Dluhos P."/>
            <person name="Patkova L."/>
            <person name="Nedelnik J."/>
            <person name="Repkova J."/>
        </authorList>
    </citation>
    <scope>NUCLEOTIDE SEQUENCE [LARGE SCALE GENOMIC DNA]</scope>
    <source>
        <strain evidence="2">cv. Tatra</strain>
        <tissue evidence="1">Young leaves</tissue>
    </source>
</reference>
<protein>
    <submittedName>
        <fullName evidence="1">Putative CC-NBS-LRR resistance protein</fullName>
    </submittedName>
</protein>
<name>A0A2K3JS34_TRIPR</name>
<dbReference type="Proteomes" id="UP000236291">
    <property type="component" value="Unassembled WGS sequence"/>
</dbReference>
<dbReference type="EMBL" id="ASHM01075372">
    <property type="protein sequence ID" value="PNX56844.1"/>
    <property type="molecule type" value="Genomic_DNA"/>
</dbReference>
<reference evidence="1 2" key="1">
    <citation type="journal article" date="2014" name="Am. J. Bot.">
        <title>Genome assembly and annotation for red clover (Trifolium pratense; Fabaceae).</title>
        <authorList>
            <person name="Istvanek J."/>
            <person name="Jaros M."/>
            <person name="Krenek A."/>
            <person name="Repkova J."/>
        </authorList>
    </citation>
    <scope>NUCLEOTIDE SEQUENCE [LARGE SCALE GENOMIC DNA]</scope>
    <source>
        <strain evidence="2">cv. Tatra</strain>
        <tissue evidence="1">Young leaves</tissue>
    </source>
</reference>
<organism evidence="1 2">
    <name type="scientific">Trifolium pratense</name>
    <name type="common">Red clover</name>
    <dbReference type="NCBI Taxonomy" id="57577"/>
    <lineage>
        <taxon>Eukaryota</taxon>
        <taxon>Viridiplantae</taxon>
        <taxon>Streptophyta</taxon>
        <taxon>Embryophyta</taxon>
        <taxon>Tracheophyta</taxon>
        <taxon>Spermatophyta</taxon>
        <taxon>Magnoliopsida</taxon>
        <taxon>eudicotyledons</taxon>
        <taxon>Gunneridae</taxon>
        <taxon>Pentapetalae</taxon>
        <taxon>rosids</taxon>
        <taxon>fabids</taxon>
        <taxon>Fabales</taxon>
        <taxon>Fabaceae</taxon>
        <taxon>Papilionoideae</taxon>
        <taxon>50 kb inversion clade</taxon>
        <taxon>NPAAA clade</taxon>
        <taxon>Hologalegina</taxon>
        <taxon>IRL clade</taxon>
        <taxon>Trifolieae</taxon>
        <taxon>Trifolium</taxon>
    </lineage>
</organism>
<accession>A0A2K3JS34</accession>
<dbReference type="AlphaFoldDB" id="A0A2K3JS34"/>
<sequence>MQTAEVLRLNQIKGEWRNLMPEIVPIDLGMDDLLELRLSCISQLQCLIDTDGSQVPTVLSKLTVLELNRMENLEELFKAKPLQSKDHQTAELPDVSLPLSTVHFSKPGETGDIEN</sequence>
<evidence type="ECO:0000313" key="2">
    <source>
        <dbReference type="Proteomes" id="UP000236291"/>
    </source>
</evidence>